<sequence length="109" mass="12116">MGSEPTALGYLRRDVSGVQQTWDALQIRSLAERLGYELLTTVEYDASTEDRVERLLTLVRAYDLEALITPTLDHLDGTAEPLVNSCDIITARPEQTYARWGFPQTGTGA</sequence>
<name>A0A6G9XU42_NOCBR</name>
<evidence type="ECO:0000313" key="2">
    <source>
        <dbReference type="Proteomes" id="UP000501705"/>
    </source>
</evidence>
<reference evidence="1 2" key="1">
    <citation type="journal article" date="2019" name="ACS Chem. Biol.">
        <title>Identification and Mobilization of a Cryptic Antibiotic Biosynthesis Gene Locus from a Human-Pathogenic Nocardia Isolate.</title>
        <authorList>
            <person name="Herisse M."/>
            <person name="Ishida K."/>
            <person name="Porter J.L."/>
            <person name="Howden B."/>
            <person name="Hertweck C."/>
            <person name="Stinear T.P."/>
            <person name="Pidot S.J."/>
        </authorList>
    </citation>
    <scope>NUCLEOTIDE SEQUENCE [LARGE SCALE GENOMIC DNA]</scope>
    <source>
        <strain evidence="1 2">AUSMDU00024985</strain>
    </source>
</reference>
<evidence type="ECO:0008006" key="3">
    <source>
        <dbReference type="Google" id="ProtNLM"/>
    </source>
</evidence>
<organism evidence="1 2">
    <name type="scientific">Nocardia brasiliensis</name>
    <dbReference type="NCBI Taxonomy" id="37326"/>
    <lineage>
        <taxon>Bacteria</taxon>
        <taxon>Bacillati</taxon>
        <taxon>Actinomycetota</taxon>
        <taxon>Actinomycetes</taxon>
        <taxon>Mycobacteriales</taxon>
        <taxon>Nocardiaceae</taxon>
        <taxon>Nocardia</taxon>
    </lineage>
</organism>
<protein>
    <recommendedName>
        <fullName evidence="3">Resolvase/invertase-type recombinase catalytic domain-containing protein</fullName>
    </recommendedName>
</protein>
<gene>
    <name evidence="1" type="ORF">F5X71_20760</name>
</gene>
<dbReference type="EMBL" id="CP046171">
    <property type="protein sequence ID" value="QIS04435.1"/>
    <property type="molecule type" value="Genomic_DNA"/>
</dbReference>
<dbReference type="RefSeq" id="WP_167463556.1">
    <property type="nucleotide sequence ID" value="NZ_CP046171.1"/>
</dbReference>
<dbReference type="Proteomes" id="UP000501705">
    <property type="component" value="Chromosome"/>
</dbReference>
<proteinExistence type="predicted"/>
<accession>A0A6G9XU42</accession>
<dbReference type="AlphaFoldDB" id="A0A6G9XU42"/>
<evidence type="ECO:0000313" key="1">
    <source>
        <dbReference type="EMBL" id="QIS04435.1"/>
    </source>
</evidence>